<keyword evidence="14" id="KW-1185">Reference proteome</keyword>
<dbReference type="PRINTS" id="PR00449">
    <property type="entry name" value="RASTRNSFRMNG"/>
</dbReference>
<evidence type="ECO:0000256" key="5">
    <source>
        <dbReference type="ARBA" id="ARBA00022741"/>
    </source>
</evidence>
<dbReference type="GO" id="GO:0003924">
    <property type="term" value="F:GTPase activity"/>
    <property type="evidence" value="ECO:0007669"/>
    <property type="project" value="InterPro"/>
</dbReference>
<evidence type="ECO:0000313" key="14">
    <source>
        <dbReference type="Proteomes" id="UP001055439"/>
    </source>
</evidence>
<dbReference type="InterPro" id="IPR050209">
    <property type="entry name" value="Rab_GTPases_membrane_traffic"/>
</dbReference>
<dbReference type="SUPFAM" id="SSF52540">
    <property type="entry name" value="P-loop containing nucleoside triphosphate hydrolases"/>
    <property type="match status" value="1"/>
</dbReference>
<feature type="transmembrane region" description="Helical" evidence="12">
    <location>
        <begin position="440"/>
        <end position="460"/>
    </location>
</feature>
<dbReference type="FunFam" id="3.40.50.300:FF:000274">
    <property type="entry name" value="ras-related protein RABA5a"/>
    <property type="match status" value="1"/>
</dbReference>
<dbReference type="NCBIfam" id="TIGR00231">
    <property type="entry name" value="small_GTP"/>
    <property type="match status" value="1"/>
</dbReference>
<feature type="transmembrane region" description="Helical" evidence="12">
    <location>
        <begin position="497"/>
        <end position="517"/>
    </location>
</feature>
<evidence type="ECO:0000256" key="10">
    <source>
        <dbReference type="ARBA" id="ARBA00023289"/>
    </source>
</evidence>
<feature type="transmembrane region" description="Helical" evidence="12">
    <location>
        <begin position="274"/>
        <end position="293"/>
    </location>
</feature>
<keyword evidence="4 12" id="KW-0812">Transmembrane</keyword>
<keyword evidence="7" id="KW-0342">GTP-binding</keyword>
<dbReference type="SMART" id="SM00176">
    <property type="entry name" value="RAN"/>
    <property type="match status" value="1"/>
</dbReference>
<keyword evidence="9" id="KW-0449">Lipoprotein</keyword>
<dbReference type="CDD" id="cd01868">
    <property type="entry name" value="Rab11_like"/>
    <property type="match status" value="1"/>
</dbReference>
<keyword evidence="5" id="KW-0547">Nucleotide-binding</keyword>
<dbReference type="InterPro" id="IPR027417">
    <property type="entry name" value="P-loop_NTPase"/>
</dbReference>
<keyword evidence="6 12" id="KW-1133">Transmembrane helix</keyword>
<evidence type="ECO:0000256" key="4">
    <source>
        <dbReference type="ARBA" id="ARBA00022692"/>
    </source>
</evidence>
<dbReference type="SMART" id="SM00175">
    <property type="entry name" value="RAB"/>
    <property type="match status" value="1"/>
</dbReference>
<dbReference type="Gene3D" id="3.40.50.300">
    <property type="entry name" value="P-loop containing nucleotide triphosphate hydrolases"/>
    <property type="match status" value="1"/>
</dbReference>
<reference evidence="13" key="1">
    <citation type="submission" date="2022-05" db="EMBL/GenBank/DDBJ databases">
        <title>The Musa troglodytarum L. genome provides insights into the mechanism of non-climacteric behaviour and enrichment of carotenoids.</title>
        <authorList>
            <person name="Wang J."/>
        </authorList>
    </citation>
    <scope>NUCLEOTIDE SEQUENCE</scope>
    <source>
        <tissue evidence="13">Leaf</tissue>
    </source>
</reference>
<dbReference type="GO" id="GO:0005525">
    <property type="term" value="F:GTP binding"/>
    <property type="evidence" value="ECO:0007669"/>
    <property type="project" value="UniProtKB-KW"/>
</dbReference>
<dbReference type="Proteomes" id="UP001055439">
    <property type="component" value="Chromosome 6"/>
</dbReference>
<comment type="subcellular location">
    <subcellularLocation>
        <location evidence="11">Endomembrane system</location>
        <topology evidence="11">Lipid-anchor</topology>
    </subcellularLocation>
    <subcellularLocation>
        <location evidence="1">Membrane</location>
        <topology evidence="1">Multi-pass membrane protein</topology>
    </subcellularLocation>
</comment>
<evidence type="ECO:0000256" key="1">
    <source>
        <dbReference type="ARBA" id="ARBA00004141"/>
    </source>
</evidence>
<dbReference type="InterPro" id="IPR002794">
    <property type="entry name" value="DUF92_TMEM19"/>
</dbReference>
<evidence type="ECO:0000313" key="13">
    <source>
        <dbReference type="EMBL" id="URE12047.1"/>
    </source>
</evidence>
<feature type="transmembrane region" description="Helical" evidence="12">
    <location>
        <begin position="360"/>
        <end position="378"/>
    </location>
</feature>
<keyword evidence="10" id="KW-0636">Prenylation</keyword>
<evidence type="ECO:0000256" key="2">
    <source>
        <dbReference type="ARBA" id="ARBA00006270"/>
    </source>
</evidence>
<evidence type="ECO:0000256" key="6">
    <source>
        <dbReference type="ARBA" id="ARBA00022989"/>
    </source>
</evidence>
<comment type="similarity">
    <text evidence="3">Belongs to the TMEM19 family.</text>
</comment>
<evidence type="ECO:0000256" key="7">
    <source>
        <dbReference type="ARBA" id="ARBA00023134"/>
    </source>
</evidence>
<proteinExistence type="inferred from homology"/>
<dbReference type="AlphaFoldDB" id="A0A9E7GGF6"/>
<keyword evidence="8 12" id="KW-0472">Membrane</keyword>
<dbReference type="GO" id="GO:0016020">
    <property type="term" value="C:membrane"/>
    <property type="evidence" value="ECO:0007669"/>
    <property type="project" value="UniProtKB-SubCell"/>
</dbReference>
<evidence type="ECO:0000256" key="3">
    <source>
        <dbReference type="ARBA" id="ARBA00009012"/>
    </source>
</evidence>
<dbReference type="PANTHER" id="PTHR47979">
    <property type="entry name" value="DRAB11-RELATED"/>
    <property type="match status" value="1"/>
</dbReference>
<dbReference type="Pfam" id="PF01940">
    <property type="entry name" value="DUF92"/>
    <property type="match status" value="2"/>
</dbReference>
<dbReference type="EMBL" id="CP097508">
    <property type="protein sequence ID" value="URE12047.1"/>
    <property type="molecule type" value="Genomic_DNA"/>
</dbReference>
<protein>
    <submittedName>
        <fullName evidence="13">Ras-related protein</fullName>
    </submittedName>
</protein>
<evidence type="ECO:0000256" key="12">
    <source>
        <dbReference type="SAM" id="Phobius"/>
    </source>
</evidence>
<feature type="transmembrane region" description="Helical" evidence="12">
    <location>
        <begin position="305"/>
        <end position="328"/>
    </location>
</feature>
<dbReference type="PROSITE" id="PS51419">
    <property type="entry name" value="RAB"/>
    <property type="match status" value="1"/>
</dbReference>
<gene>
    <name evidence="13" type="ORF">MUK42_03879</name>
</gene>
<dbReference type="SMART" id="SM00173">
    <property type="entry name" value="RAS"/>
    <property type="match status" value="1"/>
</dbReference>
<feature type="transmembrane region" description="Helical" evidence="12">
    <location>
        <begin position="407"/>
        <end position="428"/>
    </location>
</feature>
<dbReference type="GO" id="GO:0012505">
    <property type="term" value="C:endomembrane system"/>
    <property type="evidence" value="ECO:0007669"/>
    <property type="project" value="UniProtKB-SubCell"/>
</dbReference>
<dbReference type="InterPro" id="IPR001806">
    <property type="entry name" value="Small_GTPase"/>
</dbReference>
<accession>A0A9E7GGF6</accession>
<dbReference type="PROSITE" id="PS51420">
    <property type="entry name" value="RHO"/>
    <property type="match status" value="1"/>
</dbReference>
<name>A0A9E7GGF6_9LILI</name>
<comment type="similarity">
    <text evidence="2">Belongs to the small GTPase superfamily. Rab family.</text>
</comment>
<organism evidence="13 14">
    <name type="scientific">Musa troglodytarum</name>
    <name type="common">fe'i banana</name>
    <dbReference type="NCBI Taxonomy" id="320322"/>
    <lineage>
        <taxon>Eukaryota</taxon>
        <taxon>Viridiplantae</taxon>
        <taxon>Streptophyta</taxon>
        <taxon>Embryophyta</taxon>
        <taxon>Tracheophyta</taxon>
        <taxon>Spermatophyta</taxon>
        <taxon>Magnoliopsida</taxon>
        <taxon>Liliopsida</taxon>
        <taxon>Zingiberales</taxon>
        <taxon>Musaceae</taxon>
        <taxon>Musa</taxon>
    </lineage>
</organism>
<evidence type="ECO:0000256" key="8">
    <source>
        <dbReference type="ARBA" id="ARBA00023136"/>
    </source>
</evidence>
<dbReference type="Pfam" id="PF00071">
    <property type="entry name" value="Ras"/>
    <property type="match status" value="1"/>
</dbReference>
<sequence>MDNNGDEQQNQDYLFKIVMIGDSAVGKSNLLARFARNEFYPNSKSTIGVEFQTQKMQIDGKEIKAQIWDTAGRERFKAVTSAYYRGAVGALVVYDICRRQTFDSIGRWLNELHTHSDMNVVIILVGNKMDLKEAREVGTAEGKALAEARGLFFIETSALDSSNVAAAFQTVVKEIYHILSRKVFQSQEQKKELSSLGSGNPVVLQGDTNDGAISCRLRGRPRQGSCLADLPTSTNTTASGFPLFGPNPNFLPHENLIVDLESYGEATKKTMDGFLIRLGFSLLLSFSIAARALKRKSVDSSAVLVGIPIMVIHMLAGYRFAALLLVFFSTSSKVTRLGEGKKRAIDADFKEGGQRNWIQVLSNSIIATILVVIFARITQGHDRCLDSKDSTVKVRKGTNGGVTVHGLLAAAAAGFVIGVAFALVGLVTTECSADTAKRQLFVVPIAAAAGLFGSLIDSFLGATLQFSGYCTVRKKVVGNEGPTVVKISGASILDNNAVNAVSILLTTLITSATCLYIF</sequence>
<evidence type="ECO:0000256" key="11">
    <source>
        <dbReference type="ARBA" id="ARBA00037868"/>
    </source>
</evidence>
<dbReference type="PROSITE" id="PS51421">
    <property type="entry name" value="RAS"/>
    <property type="match status" value="1"/>
</dbReference>
<dbReference type="SMART" id="SM00174">
    <property type="entry name" value="RHO"/>
    <property type="match status" value="1"/>
</dbReference>
<dbReference type="InterPro" id="IPR005225">
    <property type="entry name" value="Small_GTP-bd"/>
</dbReference>
<evidence type="ECO:0000256" key="9">
    <source>
        <dbReference type="ARBA" id="ARBA00023288"/>
    </source>
</evidence>